<dbReference type="Gene3D" id="2.60.120.260">
    <property type="entry name" value="Galactose-binding domain-like"/>
    <property type="match status" value="1"/>
</dbReference>
<evidence type="ECO:0000313" key="5">
    <source>
        <dbReference type="Proteomes" id="UP001597112"/>
    </source>
</evidence>
<dbReference type="SMART" id="SM00656">
    <property type="entry name" value="Amb_all"/>
    <property type="match status" value="1"/>
</dbReference>
<dbReference type="InterPro" id="IPR026341">
    <property type="entry name" value="T9SS_type_B"/>
</dbReference>
<dbReference type="InterPro" id="IPR013378">
    <property type="entry name" value="InlB-like_B-rpt"/>
</dbReference>
<keyword evidence="5" id="KW-1185">Reference proteome</keyword>
<dbReference type="Pfam" id="PF18998">
    <property type="entry name" value="Flg_new_2"/>
    <property type="match status" value="12"/>
</dbReference>
<dbReference type="InterPro" id="IPR012334">
    <property type="entry name" value="Pectin_lyas_fold"/>
</dbReference>
<protein>
    <submittedName>
        <fullName evidence="4">InlB B-repeat-containing protein</fullName>
    </submittedName>
</protein>
<dbReference type="Gene3D" id="2.60.40.10">
    <property type="entry name" value="Immunoglobulins"/>
    <property type="match status" value="1"/>
</dbReference>
<sequence length="1717" mass="178237">MQRFEERGALVAQPFYWLKFVYFCFFIFLMLISLATQAQSTCYETITLPSDSKFGGGDVPGSKLIGNTYGAGEGPGIYIVADGGYRLYLNDELLAYDNAAGRVRFIPMTFLPGKNAISIVGVNGQGAPGVLMHLEELEKPYVTDAGWKVLNNPADNSWKSRSYNDSAWPAATVTTNGTLTTLPSGGSLSAPAFPIKSKAKWIWSGNAKDKNVVLRYTFNIKAIGFGAATTGGDNSNIVIVKSEADFLKYIKDPASMVLLIPEGTLDFRKKRIETNMQVCESSCEKMGTYCGTTPALPGLTYKRSMMSESDCSKANGKYVYPYWWEQLIWVGSNKSIIGMGRGASLRGASFYSNQTVLVQNLIFRNLKIWDVNPHIIEAQGGITLDYVTKLWVDHCSFKWISDGNDVSHAKEVTYSWNHWNGYNEFQCNGRDFYAALVSDSDVTFDHVFWNGGSGRNPKANINARVHVINNYHKDNVYYAIASNSPTAEVLVDANYFDNVCFPTYKFAATGRIYCNKNIYVKAGGFLVHNDLEKTEPKDAVFTPPYKYSLDLADSVPSLVAARAGAGGSWGTMPLYTDAAGWKNTAPDVSISSPSSTEVSVSATDGNGIGKVEFYSGITKIGEVLKAPYNLNVGADTCTRSIVAIVYDTKGLATTSLPITLCKSLVAHKYQVNKGSWLTGTSATVHEGDTIKFSPQPSTISSGWSWQGPGNYTASTRAIQLFNVSSAQAGVYIATLSDGSGCSANANFTLTVTSTKKYTLTTTATPTAGGTITGAGNYKDGTVVTVNATPATGYIFTGWSGDATGKSTSVSVTMDGNKSVTATFKAVYTLSTSASPAAGGTVSGAGSYNSGDVVTVKATPAAGYIFTGWSGDATGTSTSIGITMDGNKSVTATFKAVYTLSTSASPAAGGTVSGAGSYNSGDVVTVKATPATGYIFTGWSGDATGTSTSIAITMDGNKSVTATFKAVYTLSTSASPAAGGTVSGAGSYNSGDVVTVKATPAAGYIFTGWSGDASGTSTSIAITMDGNKSVTANFQVKAPDKYTLATTTLPAAGGTVIGAGSYNSGDVVTVKATPATGYIFTGWSGDVTGTSSSVSITMDGNKSVTANFQLIKYTLAAVATPTAGGTASGAGSYNSGDVVTVKATPAAGYVFIGWSGDATGTSTSIAITMDGNKSVTANFQVKAPDKYTLATTTLPAAGGTVIGAGSYNSGDVVTVKATPATGYIFTGWSGDVTGTSSSVSITMDGNKSVTANFQLIKYTLAAVATPTAGGTVSGAGSYNSGDVVTVKATPATGYIFTGWSGDVTGTSTSIAITMDGNKSVTANFRVKAPDKYTLTTAALPSAGGAVSGAGSYNSGDVVMVKATPATGYIFTGWSGDATGTSTSVTITMDGSKSVTANFQLKAPDKYTLTTAASPAAGGTVSGAGSYNSGDVVMVKATPATGYIFTGWSGDATGTSTSVTITMDGSKSVTANFQLKAPDKYTLTTAASPSAGGTVSGAGSYNSGDVVMVKATPATGYIFTGWSGDATGTSTSVSIMMDDGKSVIANFQLKAPDKYTLTATASPVEGGAVNGAENYDAGATVTITVTPATGYIFTGWSGDIVDTSPEVTLVMSSDKTVTANFEVQTKESVTVKPRKLFSPDNRGDASTETWEIENAYLLDGAEIVIYNRQGQKVYASIGYNTPWDGTSGGRPLPDGAYFYTIVYPDHRKQTGSVTIARLK</sequence>
<keyword evidence="2" id="KW-0812">Transmembrane</keyword>
<dbReference type="NCBIfam" id="TIGR04131">
    <property type="entry name" value="Bac_Flav_CTERM"/>
    <property type="match status" value="1"/>
</dbReference>
<dbReference type="Pfam" id="PF17957">
    <property type="entry name" value="Big_7"/>
    <property type="match status" value="1"/>
</dbReference>
<evidence type="ECO:0000313" key="4">
    <source>
        <dbReference type="EMBL" id="MFD1000457.1"/>
    </source>
</evidence>
<feature type="domain" description="Pectate lyase" evidence="3">
    <location>
        <begin position="298"/>
        <end position="502"/>
    </location>
</feature>
<evidence type="ECO:0000259" key="3">
    <source>
        <dbReference type="SMART" id="SM00656"/>
    </source>
</evidence>
<dbReference type="InterPro" id="IPR011050">
    <property type="entry name" value="Pectin_lyase_fold/virulence"/>
</dbReference>
<gene>
    <name evidence="4" type="ORF">ACFQ21_14125</name>
</gene>
<dbReference type="RefSeq" id="WP_377579876.1">
    <property type="nucleotide sequence ID" value="NZ_JBHTKA010000004.1"/>
</dbReference>
<dbReference type="InterPro" id="IPR045032">
    <property type="entry name" value="PEL"/>
</dbReference>
<organism evidence="4 5">
    <name type="scientific">Ohtaekwangia kribbensis</name>
    <dbReference type="NCBI Taxonomy" id="688913"/>
    <lineage>
        <taxon>Bacteria</taxon>
        <taxon>Pseudomonadati</taxon>
        <taxon>Bacteroidota</taxon>
        <taxon>Cytophagia</taxon>
        <taxon>Cytophagales</taxon>
        <taxon>Fulvivirgaceae</taxon>
        <taxon>Ohtaekwangia</taxon>
    </lineage>
</organism>
<accession>A0ABW3K2F2</accession>
<name>A0ABW3K2F2_9BACT</name>
<dbReference type="SUPFAM" id="SSF51126">
    <property type="entry name" value="Pectin lyase-like"/>
    <property type="match status" value="1"/>
</dbReference>
<keyword evidence="2" id="KW-0472">Membrane</keyword>
<dbReference type="Gene3D" id="2.160.20.10">
    <property type="entry name" value="Single-stranded right-handed beta-helix, Pectin lyase-like"/>
    <property type="match status" value="1"/>
</dbReference>
<keyword evidence="2" id="KW-1133">Transmembrane helix</keyword>
<reference evidence="5" key="1">
    <citation type="journal article" date="2019" name="Int. J. Syst. Evol. Microbiol.">
        <title>The Global Catalogue of Microorganisms (GCM) 10K type strain sequencing project: providing services to taxonomists for standard genome sequencing and annotation.</title>
        <authorList>
            <consortium name="The Broad Institute Genomics Platform"/>
            <consortium name="The Broad Institute Genome Sequencing Center for Infectious Disease"/>
            <person name="Wu L."/>
            <person name="Ma J."/>
        </authorList>
    </citation>
    <scope>NUCLEOTIDE SEQUENCE [LARGE SCALE GENOMIC DNA]</scope>
    <source>
        <strain evidence="5">CCUG 58938</strain>
    </source>
</reference>
<dbReference type="Proteomes" id="UP001597112">
    <property type="component" value="Unassembled WGS sequence"/>
</dbReference>
<evidence type="ECO:0000256" key="1">
    <source>
        <dbReference type="ARBA" id="ARBA00023239"/>
    </source>
</evidence>
<dbReference type="PANTHER" id="PTHR31683:SF18">
    <property type="entry name" value="PECTATE LYASE 21-RELATED"/>
    <property type="match status" value="1"/>
</dbReference>
<dbReference type="InterPro" id="IPR044060">
    <property type="entry name" value="Bacterial_rp_domain"/>
</dbReference>
<dbReference type="PANTHER" id="PTHR31683">
    <property type="entry name" value="PECTATE LYASE 18-RELATED"/>
    <property type="match status" value="1"/>
</dbReference>
<dbReference type="NCBIfam" id="TIGR02543">
    <property type="entry name" value="List_Bact_rpt"/>
    <property type="match status" value="11"/>
</dbReference>
<dbReference type="Pfam" id="PF13585">
    <property type="entry name" value="CHU_C"/>
    <property type="match status" value="1"/>
</dbReference>
<dbReference type="InterPro" id="IPR002022">
    <property type="entry name" value="Pec_lyase"/>
</dbReference>
<comment type="caution">
    <text evidence="4">The sequence shown here is derived from an EMBL/GenBank/DDBJ whole genome shotgun (WGS) entry which is preliminary data.</text>
</comment>
<dbReference type="EMBL" id="JBHTKA010000004">
    <property type="protein sequence ID" value="MFD1000457.1"/>
    <property type="molecule type" value="Genomic_DNA"/>
</dbReference>
<keyword evidence="1" id="KW-0456">Lyase</keyword>
<dbReference type="InterPro" id="IPR013783">
    <property type="entry name" value="Ig-like_fold"/>
</dbReference>
<proteinExistence type="predicted"/>
<evidence type="ECO:0000256" key="2">
    <source>
        <dbReference type="SAM" id="Phobius"/>
    </source>
</evidence>
<feature type="transmembrane region" description="Helical" evidence="2">
    <location>
        <begin position="20"/>
        <end position="38"/>
    </location>
</feature>